<dbReference type="FunFam" id="3.40.50.1100:FF:000005">
    <property type="entry name" value="Threonine dehydratase catabolic"/>
    <property type="match status" value="1"/>
</dbReference>
<evidence type="ECO:0000259" key="9">
    <source>
        <dbReference type="Pfam" id="PF00291"/>
    </source>
</evidence>
<comment type="cofactor">
    <cofactor evidence="1">
        <name>Ca(2+)</name>
        <dbReference type="ChEBI" id="CHEBI:29108"/>
    </cofactor>
</comment>
<dbReference type="CDD" id="cd01562">
    <property type="entry name" value="Thr-dehyd"/>
    <property type="match status" value="1"/>
</dbReference>
<dbReference type="InterPro" id="IPR036052">
    <property type="entry name" value="TrpB-like_PALP_sf"/>
</dbReference>
<dbReference type="Pfam" id="PF00291">
    <property type="entry name" value="PALP"/>
    <property type="match status" value="1"/>
</dbReference>
<dbReference type="PROSITE" id="PS00165">
    <property type="entry name" value="DEHYDRATASE_SER_THR"/>
    <property type="match status" value="1"/>
</dbReference>
<dbReference type="Proteomes" id="UP000183417">
    <property type="component" value="Unassembled WGS sequence"/>
</dbReference>
<dbReference type="Gene3D" id="3.40.50.1100">
    <property type="match status" value="2"/>
</dbReference>
<reference evidence="10 11" key="1">
    <citation type="submission" date="2016-10" db="EMBL/GenBank/DDBJ databases">
        <authorList>
            <person name="de Groot N.N."/>
        </authorList>
    </citation>
    <scope>NUCLEOTIDE SEQUENCE [LARGE SCALE GENOMIC DNA]</scope>
    <source>
        <strain evidence="10 11">LMG 24775</strain>
    </source>
</reference>
<keyword evidence="6" id="KW-0460">Magnesium</keyword>
<evidence type="ECO:0000313" key="10">
    <source>
        <dbReference type="EMBL" id="SDZ43924.1"/>
    </source>
</evidence>
<dbReference type="GO" id="GO:0005524">
    <property type="term" value="F:ATP binding"/>
    <property type="evidence" value="ECO:0007669"/>
    <property type="project" value="TreeGrafter"/>
</dbReference>
<comment type="cofactor">
    <cofactor evidence="3">
        <name>Mn(2+)</name>
        <dbReference type="ChEBI" id="CHEBI:29035"/>
    </cofactor>
</comment>
<dbReference type="GO" id="GO:0003941">
    <property type="term" value="F:L-serine ammonia-lyase activity"/>
    <property type="evidence" value="ECO:0007669"/>
    <property type="project" value="TreeGrafter"/>
</dbReference>
<organism evidence="10 11">
    <name type="scientific">Delftia lacustris</name>
    <dbReference type="NCBI Taxonomy" id="558537"/>
    <lineage>
        <taxon>Bacteria</taxon>
        <taxon>Pseudomonadati</taxon>
        <taxon>Pseudomonadota</taxon>
        <taxon>Betaproteobacteria</taxon>
        <taxon>Burkholderiales</taxon>
        <taxon>Comamonadaceae</taxon>
        <taxon>Delftia</taxon>
    </lineage>
</organism>
<dbReference type="GO" id="GO:0030170">
    <property type="term" value="F:pyridoxal phosphate binding"/>
    <property type="evidence" value="ECO:0007669"/>
    <property type="project" value="InterPro"/>
</dbReference>
<evidence type="ECO:0000313" key="11">
    <source>
        <dbReference type="Proteomes" id="UP000183417"/>
    </source>
</evidence>
<dbReference type="SUPFAM" id="SSF53686">
    <property type="entry name" value="Tryptophan synthase beta subunit-like PLP-dependent enzymes"/>
    <property type="match status" value="1"/>
</dbReference>
<dbReference type="GO" id="GO:0008721">
    <property type="term" value="F:D-serine ammonia-lyase activity"/>
    <property type="evidence" value="ECO:0007669"/>
    <property type="project" value="TreeGrafter"/>
</dbReference>
<evidence type="ECO:0000256" key="3">
    <source>
        <dbReference type="ARBA" id="ARBA00001936"/>
    </source>
</evidence>
<comment type="cofactor">
    <cofactor evidence="2">
        <name>pyridoxal 5'-phosphate</name>
        <dbReference type="ChEBI" id="CHEBI:597326"/>
    </cofactor>
</comment>
<evidence type="ECO:0000256" key="1">
    <source>
        <dbReference type="ARBA" id="ARBA00001913"/>
    </source>
</evidence>
<dbReference type="GO" id="GO:0006520">
    <property type="term" value="P:amino acid metabolic process"/>
    <property type="evidence" value="ECO:0007669"/>
    <property type="project" value="InterPro"/>
</dbReference>
<dbReference type="InterPro" id="IPR000634">
    <property type="entry name" value="Ser/Thr_deHydtase_PyrdxlP-BS"/>
</dbReference>
<evidence type="ECO:0000256" key="2">
    <source>
        <dbReference type="ARBA" id="ARBA00001933"/>
    </source>
</evidence>
<dbReference type="AlphaFoldDB" id="A0A1H3T167"/>
<dbReference type="GO" id="GO:0030378">
    <property type="term" value="F:serine racemase activity"/>
    <property type="evidence" value="ECO:0007669"/>
    <property type="project" value="TreeGrafter"/>
</dbReference>
<dbReference type="GO" id="GO:0000287">
    <property type="term" value="F:magnesium ion binding"/>
    <property type="evidence" value="ECO:0007669"/>
    <property type="project" value="TreeGrafter"/>
</dbReference>
<evidence type="ECO:0000256" key="5">
    <source>
        <dbReference type="ARBA" id="ARBA00010869"/>
    </source>
</evidence>
<dbReference type="FunFam" id="3.40.50.1100:FF:000007">
    <property type="entry name" value="L-threonine dehydratase catabolic TdcB"/>
    <property type="match status" value="1"/>
</dbReference>
<comment type="similarity">
    <text evidence="5">Belongs to the serine/threonine dehydratase family.</text>
</comment>
<dbReference type="NCBIfam" id="NF005454">
    <property type="entry name" value="PRK07048.1"/>
    <property type="match status" value="1"/>
</dbReference>
<evidence type="ECO:0000256" key="8">
    <source>
        <dbReference type="ARBA" id="ARBA00023239"/>
    </source>
</evidence>
<evidence type="ECO:0000256" key="4">
    <source>
        <dbReference type="ARBA" id="ARBA00001946"/>
    </source>
</evidence>
<gene>
    <name evidence="10" type="ORF">SAMN05421547_12477</name>
</gene>
<comment type="cofactor">
    <cofactor evidence="4">
        <name>Mg(2+)</name>
        <dbReference type="ChEBI" id="CHEBI:18420"/>
    </cofactor>
</comment>
<evidence type="ECO:0000256" key="7">
    <source>
        <dbReference type="ARBA" id="ARBA00022898"/>
    </source>
</evidence>
<dbReference type="EMBL" id="FNPE01000024">
    <property type="protein sequence ID" value="SDZ43924.1"/>
    <property type="molecule type" value="Genomic_DNA"/>
</dbReference>
<protein>
    <submittedName>
        <fullName evidence="10">Threonine dehydratase</fullName>
    </submittedName>
</protein>
<keyword evidence="8" id="KW-0456">Lyase</keyword>
<dbReference type="GO" id="GO:0018114">
    <property type="term" value="F:threonine racemase activity"/>
    <property type="evidence" value="ECO:0007669"/>
    <property type="project" value="TreeGrafter"/>
</dbReference>
<keyword evidence="7" id="KW-0663">Pyridoxal phosphate</keyword>
<dbReference type="PANTHER" id="PTHR43050:SF1">
    <property type="entry name" value="SERINE RACEMASE"/>
    <property type="match status" value="1"/>
</dbReference>
<feature type="domain" description="Tryptophan synthase beta chain-like PALP" evidence="9">
    <location>
        <begin position="41"/>
        <end position="325"/>
    </location>
</feature>
<proteinExistence type="inferred from homology"/>
<sequence>MIETASIHFAEPHAMTTNSPPSLPTYDDVAAAAGRLEGVAHRTPILRSRTADELLGAQLFFKCENLQRTGAFKIRGAYNALSQFTPEQRKRGALAFSSGNHAQAVALAAQMLDMPALIVMPEDAPASKMAATRSYGAQVVTYDRFTEDREAISRRLADERSMTLIPPFNHRDVIAGQGTAAKELFEEVPDLDYLFVCLGGGGLLSGSLLAAGQLAPRCKVYGVEPQAGDDARQSLRAGRIVQIPTPHTIADGAQTQSIGDITFAIIREHVEDILAVADEHLVQAMRFYAERKKIVVEPTGALSLAGALHGGVALSGARVGILISGGNVDLARYARFLHD</sequence>
<dbReference type="InterPro" id="IPR001926">
    <property type="entry name" value="TrpB-like_PALP"/>
</dbReference>
<evidence type="ECO:0000256" key="6">
    <source>
        <dbReference type="ARBA" id="ARBA00022842"/>
    </source>
</evidence>
<dbReference type="PANTHER" id="PTHR43050">
    <property type="entry name" value="SERINE / THREONINE RACEMASE FAMILY MEMBER"/>
    <property type="match status" value="1"/>
</dbReference>
<accession>A0A1H3T167</accession>
<name>A0A1H3T167_9BURK</name>